<feature type="non-terminal residue" evidence="1">
    <location>
        <position position="193"/>
    </location>
</feature>
<gene>
    <name evidence="1" type="ORF">P4O66_005317</name>
</gene>
<evidence type="ECO:0008006" key="3">
    <source>
        <dbReference type="Google" id="ProtNLM"/>
    </source>
</evidence>
<dbReference type="Proteomes" id="UP001239994">
    <property type="component" value="Unassembled WGS sequence"/>
</dbReference>
<feature type="non-terminal residue" evidence="1">
    <location>
        <position position="1"/>
    </location>
</feature>
<dbReference type="EMBL" id="JAROKS010000001">
    <property type="protein sequence ID" value="KAK1806830.1"/>
    <property type="molecule type" value="Genomic_DNA"/>
</dbReference>
<evidence type="ECO:0000313" key="1">
    <source>
        <dbReference type="EMBL" id="KAK1806830.1"/>
    </source>
</evidence>
<comment type="caution">
    <text evidence="1">The sequence shown here is derived from an EMBL/GenBank/DDBJ whole genome shotgun (WGS) entry which is preliminary data.</text>
</comment>
<evidence type="ECO:0000313" key="2">
    <source>
        <dbReference type="Proteomes" id="UP001239994"/>
    </source>
</evidence>
<dbReference type="AlphaFoldDB" id="A0AAD8ZXI5"/>
<protein>
    <recommendedName>
        <fullName evidence="3">Immunoglobulin subtype domain-containing protein</fullName>
    </recommendedName>
</protein>
<organism evidence="1 2">
    <name type="scientific">Electrophorus voltai</name>
    <dbReference type="NCBI Taxonomy" id="2609070"/>
    <lineage>
        <taxon>Eukaryota</taxon>
        <taxon>Metazoa</taxon>
        <taxon>Chordata</taxon>
        <taxon>Craniata</taxon>
        <taxon>Vertebrata</taxon>
        <taxon>Euteleostomi</taxon>
        <taxon>Actinopterygii</taxon>
        <taxon>Neopterygii</taxon>
        <taxon>Teleostei</taxon>
        <taxon>Ostariophysi</taxon>
        <taxon>Gymnotiformes</taxon>
        <taxon>Gymnotoidei</taxon>
        <taxon>Gymnotidae</taxon>
        <taxon>Electrophorus</taxon>
    </lineage>
</organism>
<sequence>LSSASDFSITTAQLYEPASLPCYHQCSGELKWLTSREQTVVATCDQHNRCRAKEGFEMSYEQFRKGNLSMTVTSADHSKKCWYIAACNGQKVCDCSLLIQPVHSSIVFISGQTLSLDLHTMLPLNVKFEGEDSSGNCTLNGRYLECTAKYKGRVNIINNLLVLTALTPSDTGFCIVRELETGDLVANITITVM</sequence>
<keyword evidence="2" id="KW-1185">Reference proteome</keyword>
<proteinExistence type="predicted"/>
<reference evidence="1" key="1">
    <citation type="submission" date="2023-03" db="EMBL/GenBank/DDBJ databases">
        <title>Electrophorus voltai genome.</title>
        <authorList>
            <person name="Bian C."/>
        </authorList>
    </citation>
    <scope>NUCLEOTIDE SEQUENCE</scope>
    <source>
        <strain evidence="1">CB-2022</strain>
        <tissue evidence="1">Muscle</tissue>
    </source>
</reference>
<accession>A0AAD8ZXI5</accession>
<name>A0AAD8ZXI5_9TELE</name>